<proteinExistence type="predicted"/>
<dbReference type="Proteomes" id="UP000029121">
    <property type="component" value="Unassembled WGS sequence"/>
</dbReference>
<organism evidence="2 3">
    <name type="scientific">Capsella rubella</name>
    <dbReference type="NCBI Taxonomy" id="81985"/>
    <lineage>
        <taxon>Eukaryota</taxon>
        <taxon>Viridiplantae</taxon>
        <taxon>Streptophyta</taxon>
        <taxon>Embryophyta</taxon>
        <taxon>Tracheophyta</taxon>
        <taxon>Spermatophyta</taxon>
        <taxon>Magnoliopsida</taxon>
        <taxon>eudicotyledons</taxon>
        <taxon>Gunneridae</taxon>
        <taxon>Pentapetalae</taxon>
        <taxon>rosids</taxon>
        <taxon>malvids</taxon>
        <taxon>Brassicales</taxon>
        <taxon>Brassicaceae</taxon>
        <taxon>Camelineae</taxon>
        <taxon>Capsella</taxon>
    </lineage>
</organism>
<name>R0GSK0_9BRAS</name>
<dbReference type="AlphaFoldDB" id="R0GSK0"/>
<sequence>MGYNKRGYFENEHLERVLVENGIIIKLRHISKMEENHDMLALSLSVTPVNRTVSQKPPMMPLGLVSPYHQQALNINHMLQNQVTRDLCTQLRNVEERAVYFMKVKDKTIEDMKKQSGEMELRLRKALSEAEFWKKQSAEKTELCRDLAGKLLQVRKREKSKKVIPEQNEAEEAESSTGDNGEDDLNTASIRLCKRRRL</sequence>
<evidence type="ECO:0000256" key="1">
    <source>
        <dbReference type="SAM" id="MobiDB-lite"/>
    </source>
</evidence>
<feature type="compositionally biased region" description="Acidic residues" evidence="1">
    <location>
        <begin position="168"/>
        <end position="185"/>
    </location>
</feature>
<feature type="region of interest" description="Disordered" evidence="1">
    <location>
        <begin position="157"/>
        <end position="186"/>
    </location>
</feature>
<protein>
    <submittedName>
        <fullName evidence="2">Uncharacterized protein</fullName>
    </submittedName>
</protein>
<reference evidence="3" key="1">
    <citation type="journal article" date="2013" name="Nat. Genet.">
        <title>The Capsella rubella genome and the genomic consequences of rapid mating system evolution.</title>
        <authorList>
            <person name="Slotte T."/>
            <person name="Hazzouri K.M."/>
            <person name="Agren J.A."/>
            <person name="Koenig D."/>
            <person name="Maumus F."/>
            <person name="Guo Y.L."/>
            <person name="Steige K."/>
            <person name="Platts A.E."/>
            <person name="Escobar J.S."/>
            <person name="Newman L.K."/>
            <person name="Wang W."/>
            <person name="Mandakova T."/>
            <person name="Vello E."/>
            <person name="Smith L.M."/>
            <person name="Henz S.R."/>
            <person name="Steffen J."/>
            <person name="Takuno S."/>
            <person name="Brandvain Y."/>
            <person name="Coop G."/>
            <person name="Andolfatto P."/>
            <person name="Hu T.T."/>
            <person name="Blanchette M."/>
            <person name="Clark R.M."/>
            <person name="Quesneville H."/>
            <person name="Nordborg M."/>
            <person name="Gaut B.S."/>
            <person name="Lysak M.A."/>
            <person name="Jenkins J."/>
            <person name="Grimwood J."/>
            <person name="Chapman J."/>
            <person name="Prochnik S."/>
            <person name="Shu S."/>
            <person name="Rokhsar D."/>
            <person name="Schmutz J."/>
            <person name="Weigel D."/>
            <person name="Wright S.I."/>
        </authorList>
    </citation>
    <scope>NUCLEOTIDE SEQUENCE [LARGE SCALE GENOMIC DNA]</scope>
    <source>
        <strain evidence="3">cv. Monte Gargano</strain>
    </source>
</reference>
<evidence type="ECO:0000313" key="2">
    <source>
        <dbReference type="EMBL" id="EOA38902.1"/>
    </source>
</evidence>
<keyword evidence="3" id="KW-1185">Reference proteome</keyword>
<gene>
    <name evidence="2" type="ORF">CARUB_v10011284mg</name>
</gene>
<evidence type="ECO:0000313" key="3">
    <source>
        <dbReference type="Proteomes" id="UP000029121"/>
    </source>
</evidence>
<dbReference type="EMBL" id="KB870805">
    <property type="protein sequence ID" value="EOA38902.1"/>
    <property type="molecule type" value="Genomic_DNA"/>
</dbReference>
<accession>R0GSK0</accession>